<gene>
    <name evidence="2" type="ORF">PHSY_006219</name>
</gene>
<keyword evidence="3" id="KW-1185">Reference proteome</keyword>
<feature type="region of interest" description="Disordered" evidence="1">
    <location>
        <begin position="86"/>
        <end position="116"/>
    </location>
</feature>
<dbReference type="EMBL" id="DF238821">
    <property type="protein sequence ID" value="GAC98625.1"/>
    <property type="molecule type" value="Genomic_DNA"/>
</dbReference>
<organism evidence="2 3">
    <name type="scientific">Pseudozyma hubeiensis (strain SY62)</name>
    <name type="common">Yeast</name>
    <dbReference type="NCBI Taxonomy" id="1305764"/>
    <lineage>
        <taxon>Eukaryota</taxon>
        <taxon>Fungi</taxon>
        <taxon>Dikarya</taxon>
        <taxon>Basidiomycota</taxon>
        <taxon>Ustilaginomycotina</taxon>
        <taxon>Ustilaginomycetes</taxon>
        <taxon>Ustilaginales</taxon>
        <taxon>Ustilaginaceae</taxon>
        <taxon>Pseudozyma</taxon>
    </lineage>
</organism>
<evidence type="ECO:0000256" key="1">
    <source>
        <dbReference type="SAM" id="MobiDB-lite"/>
    </source>
</evidence>
<proteinExistence type="predicted"/>
<accession>R9PKH0</accession>
<sequence>MAERQNHPSHMPASKRHLVWHTDRLRLDNAGSFLEPSTVYNTVCGRRDDLQPDGAWIARCRSQDFQGAVGTSDDPECQMIVDAARGREASEGSSAFEPAAEAQQTNDTEMPQCELR</sequence>
<reference evidence="3" key="1">
    <citation type="journal article" date="2013" name="Genome Announc.">
        <title>Draft genome sequence of the basidiomycetous yeast-like fungus Pseudozyma hubeiensis SY62, which produces an abundant amount of the biosurfactant mannosylerythritol lipids.</title>
        <authorList>
            <person name="Konishi M."/>
            <person name="Hatada Y."/>
            <person name="Horiuchi J."/>
        </authorList>
    </citation>
    <scope>NUCLEOTIDE SEQUENCE [LARGE SCALE GENOMIC DNA]</scope>
    <source>
        <strain evidence="3">SY62</strain>
    </source>
</reference>
<dbReference type="RefSeq" id="XP_012192212.1">
    <property type="nucleotide sequence ID" value="XM_012336822.1"/>
</dbReference>
<protein>
    <submittedName>
        <fullName evidence="2">Telomere length regulator protein</fullName>
    </submittedName>
</protein>
<name>R9PKH0_PSEHS</name>
<evidence type="ECO:0000313" key="2">
    <source>
        <dbReference type="EMBL" id="GAC98625.1"/>
    </source>
</evidence>
<dbReference type="HOGENOM" id="CLU_2097909_0_0_1"/>
<dbReference type="Proteomes" id="UP000014071">
    <property type="component" value="Unassembled WGS sequence"/>
</dbReference>
<dbReference type="AlphaFoldDB" id="R9PKH0"/>
<dbReference type="GeneID" id="24111491"/>
<evidence type="ECO:0000313" key="3">
    <source>
        <dbReference type="Proteomes" id="UP000014071"/>
    </source>
</evidence>